<organism evidence="2 3">
    <name type="scientific">Brassica napus</name>
    <name type="common">Rape</name>
    <dbReference type="NCBI Taxonomy" id="3708"/>
    <lineage>
        <taxon>Eukaryota</taxon>
        <taxon>Viridiplantae</taxon>
        <taxon>Streptophyta</taxon>
        <taxon>Embryophyta</taxon>
        <taxon>Tracheophyta</taxon>
        <taxon>Spermatophyta</taxon>
        <taxon>Magnoliopsida</taxon>
        <taxon>eudicotyledons</taxon>
        <taxon>Gunneridae</taxon>
        <taxon>Pentapetalae</taxon>
        <taxon>rosids</taxon>
        <taxon>malvids</taxon>
        <taxon>Brassicales</taxon>
        <taxon>Brassicaceae</taxon>
        <taxon>Brassiceae</taxon>
        <taxon>Brassica</taxon>
    </lineage>
</organism>
<evidence type="ECO:0000256" key="1">
    <source>
        <dbReference type="SAM" id="MobiDB-lite"/>
    </source>
</evidence>
<gene>
    <name evidence="2" type="ORF">HID58_048153</name>
</gene>
<reference evidence="2 3" key="1">
    <citation type="submission" date="2021-05" db="EMBL/GenBank/DDBJ databases">
        <title>Genome Assembly of Synthetic Allotetraploid Brassica napus Reveals Homoeologous Exchanges between Subgenomes.</title>
        <authorList>
            <person name="Davis J.T."/>
        </authorList>
    </citation>
    <scope>NUCLEOTIDE SEQUENCE [LARGE SCALE GENOMIC DNA]</scope>
    <source>
        <strain evidence="3">cv. Da-Ae</strain>
        <tissue evidence="2">Seedling</tissue>
    </source>
</reference>
<accession>A0ABQ8B2V8</accession>
<evidence type="ECO:0000313" key="3">
    <source>
        <dbReference type="Proteomes" id="UP000824890"/>
    </source>
</evidence>
<feature type="region of interest" description="Disordered" evidence="1">
    <location>
        <begin position="90"/>
        <end position="118"/>
    </location>
</feature>
<dbReference type="EMBL" id="JAGKQM010000012">
    <property type="protein sequence ID" value="KAH0898585.1"/>
    <property type="molecule type" value="Genomic_DNA"/>
</dbReference>
<sequence>NRRSRRSLRTLSVLSSILSVLSILSSMLASLKNLVGARLVDRASSSSWIHSPAITFLRSDYSTSSPLQLPPFDYQPWPYNSPYADEVCRDSQPRPYNGPYADEVCRDSQRDTTGLSSENTELKHRLQVMEQQAKLRDGM</sequence>
<protein>
    <submittedName>
        <fullName evidence="2">Uncharacterized protein</fullName>
    </submittedName>
</protein>
<dbReference type="Proteomes" id="UP000824890">
    <property type="component" value="Unassembled WGS sequence"/>
</dbReference>
<proteinExistence type="predicted"/>
<comment type="caution">
    <text evidence="2">The sequence shown here is derived from an EMBL/GenBank/DDBJ whole genome shotgun (WGS) entry which is preliminary data.</text>
</comment>
<evidence type="ECO:0000313" key="2">
    <source>
        <dbReference type="EMBL" id="KAH0898585.1"/>
    </source>
</evidence>
<name>A0ABQ8B2V8_BRANA</name>
<feature type="non-terminal residue" evidence="2">
    <location>
        <position position="1"/>
    </location>
</feature>
<keyword evidence="3" id="KW-1185">Reference proteome</keyword>